<name>A0AAD4AE86_9GAMM</name>
<sequence>MVIEKPFCGRLNSAFPQFFFYRCKAIYVTQRPFKLVQFKLAQFRWELNEVINVMHCNVI</sequence>
<evidence type="ECO:0000313" key="2">
    <source>
        <dbReference type="Proteomes" id="UP000016487"/>
    </source>
</evidence>
<accession>A0AAD4AE86</accession>
<comment type="caution">
    <text evidence="1">The sequence shown here is derived from an EMBL/GenBank/DDBJ whole genome shotgun (WGS) entry which is preliminary data.</text>
</comment>
<protein>
    <submittedName>
        <fullName evidence="1">Uncharacterized protein</fullName>
    </submittedName>
</protein>
<proteinExistence type="predicted"/>
<dbReference type="Proteomes" id="UP000016487">
    <property type="component" value="Unassembled WGS sequence"/>
</dbReference>
<dbReference type="AlphaFoldDB" id="A0AAD4AE86"/>
<gene>
    <name evidence="1" type="ORF">PCIT_b0288</name>
</gene>
<organism evidence="1 2">
    <name type="scientific">Pseudoalteromonas citrea</name>
    <dbReference type="NCBI Taxonomy" id="43655"/>
    <lineage>
        <taxon>Bacteria</taxon>
        <taxon>Pseudomonadati</taxon>
        <taxon>Pseudomonadota</taxon>
        <taxon>Gammaproteobacteria</taxon>
        <taxon>Alteromonadales</taxon>
        <taxon>Pseudoalteromonadaceae</taxon>
        <taxon>Pseudoalteromonas</taxon>
    </lineage>
</organism>
<evidence type="ECO:0000313" key="1">
    <source>
        <dbReference type="EMBL" id="KAF7764320.1"/>
    </source>
</evidence>
<reference evidence="1" key="2">
    <citation type="submission" date="2015-03" db="EMBL/GenBank/DDBJ databases">
        <title>Genome sequence of Pseudoalteromonas citrea.</title>
        <authorList>
            <person name="Xie B.-B."/>
            <person name="Rong J.-C."/>
            <person name="Qin Q.-L."/>
            <person name="Zhang Y.-Z."/>
        </authorList>
    </citation>
    <scope>NUCLEOTIDE SEQUENCE</scope>
    <source>
        <strain evidence="1">DSM 8771</strain>
    </source>
</reference>
<dbReference type="EMBL" id="AHBZ03000027">
    <property type="protein sequence ID" value="KAF7764320.1"/>
    <property type="molecule type" value="Genomic_DNA"/>
</dbReference>
<reference evidence="1" key="1">
    <citation type="journal article" date="2012" name="J. Bacteriol.">
        <title>Genome sequences of type strains of seven species of the marine bacterium Pseudoalteromonas.</title>
        <authorList>
            <person name="Xie B.B."/>
            <person name="Shu Y.L."/>
            <person name="Qin Q.L."/>
            <person name="Rong J.C."/>
            <person name="Zhang X.Y."/>
            <person name="Chen X.L."/>
            <person name="Shi M."/>
            <person name="He H.L."/>
            <person name="Zhou B.C."/>
            <person name="Zhang Y.Z."/>
        </authorList>
    </citation>
    <scope>NUCLEOTIDE SEQUENCE</scope>
    <source>
        <strain evidence="1">DSM 8771</strain>
    </source>
</reference>